<comment type="caution">
    <text evidence="1">The sequence shown here is derived from an EMBL/GenBank/DDBJ whole genome shotgun (WGS) entry which is preliminary data.</text>
</comment>
<keyword evidence="2" id="KW-1185">Reference proteome</keyword>
<sequence>MKWKSLVRFPVDIRRARQILRDKPVSPVSLDQRPIALRLSTNQMMIDAGRHLATLAHHCIDARSPLYLSTDAMTLAAIAHKEYGRRMLAMPGVTYVEDSRQIPADAIVLADGSVGSHHPKRDFIQSDTTIQLDIGRDIDRSVPVMPYPMHPTTLGRISPCLLGDLRNHRRWFSVLFAGNQKPRYGDQQIGQGFGLLNRIEVLETVRQSHPQHVNERFELANRTDSIVLSDSRTDPVSASNWMPVIASANFFLCCPGSSQPTCHHLVESMSVGTIPILQYGDRVTPHLIDGVNAICFSDRASLVDAISRAVSMPVAEIARMRRSGAEFYDEHLCGTRFVKNLRDGQFDLSARRICLPFHDHNFHDAATTTARAA</sequence>
<dbReference type="Gene3D" id="3.40.50.2000">
    <property type="entry name" value="Glycogen Phosphorylase B"/>
    <property type="match status" value="1"/>
</dbReference>
<dbReference type="EMBL" id="SJPX01000005">
    <property type="protein sequence ID" value="TWU47990.1"/>
    <property type="molecule type" value="Genomic_DNA"/>
</dbReference>
<reference evidence="1 2" key="1">
    <citation type="submission" date="2019-02" db="EMBL/GenBank/DDBJ databases">
        <title>Deep-cultivation of Planctomycetes and their phenomic and genomic characterization uncovers novel biology.</title>
        <authorList>
            <person name="Wiegand S."/>
            <person name="Jogler M."/>
            <person name="Boedeker C."/>
            <person name="Pinto D."/>
            <person name="Vollmers J."/>
            <person name="Rivas-Marin E."/>
            <person name="Kohn T."/>
            <person name="Peeters S.H."/>
            <person name="Heuer A."/>
            <person name="Rast P."/>
            <person name="Oberbeckmann S."/>
            <person name="Bunk B."/>
            <person name="Jeske O."/>
            <person name="Meyerdierks A."/>
            <person name="Storesund J.E."/>
            <person name="Kallscheuer N."/>
            <person name="Luecker S."/>
            <person name="Lage O.M."/>
            <person name="Pohl T."/>
            <person name="Merkel B.J."/>
            <person name="Hornburger P."/>
            <person name="Mueller R.-W."/>
            <person name="Bruemmer F."/>
            <person name="Labrenz M."/>
            <person name="Spormann A.M."/>
            <person name="Op Den Camp H."/>
            <person name="Overmann J."/>
            <person name="Amann R."/>
            <person name="Jetten M.S.M."/>
            <person name="Mascher T."/>
            <person name="Medema M.H."/>
            <person name="Devos D.P."/>
            <person name="Kaster A.-K."/>
            <person name="Ovreas L."/>
            <person name="Rohde M."/>
            <person name="Galperin M.Y."/>
            <person name="Jogler C."/>
        </authorList>
    </citation>
    <scope>NUCLEOTIDE SEQUENCE [LARGE SCALE GENOMIC DNA]</scope>
    <source>
        <strain evidence="1 2">Poly59</strain>
    </source>
</reference>
<evidence type="ECO:0000313" key="2">
    <source>
        <dbReference type="Proteomes" id="UP000317977"/>
    </source>
</evidence>
<gene>
    <name evidence="1" type="ORF">Poly59_48340</name>
</gene>
<dbReference type="RefSeq" id="WP_186776462.1">
    <property type="nucleotide sequence ID" value="NZ_SJPX01000005.1"/>
</dbReference>
<evidence type="ECO:0008006" key="3">
    <source>
        <dbReference type="Google" id="ProtNLM"/>
    </source>
</evidence>
<accession>A0A5C6EHG9</accession>
<organism evidence="1 2">
    <name type="scientific">Rubripirellula reticaptiva</name>
    <dbReference type="NCBI Taxonomy" id="2528013"/>
    <lineage>
        <taxon>Bacteria</taxon>
        <taxon>Pseudomonadati</taxon>
        <taxon>Planctomycetota</taxon>
        <taxon>Planctomycetia</taxon>
        <taxon>Pirellulales</taxon>
        <taxon>Pirellulaceae</taxon>
        <taxon>Rubripirellula</taxon>
    </lineage>
</organism>
<evidence type="ECO:0000313" key="1">
    <source>
        <dbReference type="EMBL" id="TWU47990.1"/>
    </source>
</evidence>
<proteinExistence type="predicted"/>
<name>A0A5C6EHG9_9BACT</name>
<dbReference type="Proteomes" id="UP000317977">
    <property type="component" value="Unassembled WGS sequence"/>
</dbReference>
<protein>
    <recommendedName>
        <fullName evidence="3">Exostosin family protein</fullName>
    </recommendedName>
</protein>
<dbReference type="AlphaFoldDB" id="A0A5C6EHG9"/>